<dbReference type="Gene3D" id="3.50.50.60">
    <property type="entry name" value="FAD/NAD(P)-binding domain"/>
    <property type="match status" value="2"/>
</dbReference>
<evidence type="ECO:0000313" key="18">
    <source>
        <dbReference type="Proteomes" id="UP000198312"/>
    </source>
</evidence>
<sequence>MVVGEFAEKRDVVIIGGGPGGYNAAIRAAQLGKSVTLIEKASLGGVCLNQGCVPSKVFAHAAKQLARVPAMNKMGIVTAEPHVDFDALMSYKDKTVKQLRSGVESLCKANKIELITGEANFTGENKIGVANGHQFDIYEFEYALIATGSSTIVPDGVQPADECILHPETIYQMTAIPESLLIYGSDYIALEAAFSFKKLGSDVAIVLNDRSDFPFDASINRELKRILKKEKIKVYRNYQLERVNSADKEITINLLKNGEKEKLTGSRLYMSAERQANIQELGIERIGVKQTNKGFIQTDHTMKTSVRNIFAAGDVTDGAPSAVQAIKQGKTAAETICGMNSEVDLTHIPTVVHSNPPIATVGLTEKKAADQGYSVKISQSQLSGNSYAMISGEKSGIVTVIKDSETDLLLGIHIIGAGAIELISTGVTALEMVAREEDLRFPSYPHPSMNEGLMEALDGLSDMAIHAPPKKGK</sequence>
<dbReference type="PANTHER" id="PTHR22912:SF151">
    <property type="entry name" value="DIHYDROLIPOYL DEHYDROGENASE, MITOCHONDRIAL"/>
    <property type="match status" value="1"/>
</dbReference>
<dbReference type="InterPro" id="IPR012999">
    <property type="entry name" value="Pyr_OxRdtase_I_AS"/>
</dbReference>
<keyword evidence="12" id="KW-0547">Nucleotide-binding</keyword>
<evidence type="ECO:0000256" key="5">
    <source>
        <dbReference type="ARBA" id="ARBA00022827"/>
    </source>
</evidence>
<keyword evidence="9 14" id="KW-0676">Redox-active center</keyword>
<dbReference type="InterPro" id="IPR006258">
    <property type="entry name" value="Lipoamide_DH"/>
</dbReference>
<gene>
    <name evidence="17" type="primary">lpdA</name>
    <name evidence="17" type="ORF">CFK37_10925</name>
</gene>
<comment type="catalytic activity">
    <reaction evidence="10 14">
        <text>N(6)-[(R)-dihydrolipoyl]-L-lysyl-[protein] + NAD(+) = N(6)-[(R)-lipoyl]-L-lysyl-[protein] + NADH + H(+)</text>
        <dbReference type="Rhea" id="RHEA:15045"/>
        <dbReference type="Rhea" id="RHEA-COMP:10474"/>
        <dbReference type="Rhea" id="RHEA-COMP:10475"/>
        <dbReference type="ChEBI" id="CHEBI:15378"/>
        <dbReference type="ChEBI" id="CHEBI:57540"/>
        <dbReference type="ChEBI" id="CHEBI:57945"/>
        <dbReference type="ChEBI" id="CHEBI:83099"/>
        <dbReference type="ChEBI" id="CHEBI:83100"/>
        <dbReference type="EC" id="1.8.1.4"/>
    </reaction>
</comment>
<dbReference type="InterPro" id="IPR001100">
    <property type="entry name" value="Pyr_nuc-diS_OxRdtase"/>
</dbReference>
<name>A0A220U395_9BACI</name>
<dbReference type="PRINTS" id="PR00411">
    <property type="entry name" value="PNDRDTASEI"/>
</dbReference>
<dbReference type="InterPro" id="IPR036188">
    <property type="entry name" value="FAD/NAD-bd_sf"/>
</dbReference>
<dbReference type="Pfam" id="PF02852">
    <property type="entry name" value="Pyr_redox_dim"/>
    <property type="match status" value="1"/>
</dbReference>
<dbReference type="Pfam" id="PF07992">
    <property type="entry name" value="Pyr_redox_2"/>
    <property type="match status" value="1"/>
</dbReference>
<dbReference type="EMBL" id="CP022315">
    <property type="protein sequence ID" value="ASK62628.1"/>
    <property type="molecule type" value="Genomic_DNA"/>
</dbReference>
<dbReference type="GO" id="GO:0050660">
    <property type="term" value="F:flavin adenine dinucleotide binding"/>
    <property type="evidence" value="ECO:0007669"/>
    <property type="project" value="InterPro"/>
</dbReference>
<dbReference type="InterPro" id="IPR023753">
    <property type="entry name" value="FAD/NAD-binding_dom"/>
</dbReference>
<reference evidence="17 18" key="1">
    <citation type="submission" date="2017-07" db="EMBL/GenBank/DDBJ databases">
        <title>Virgibacillus sp. LM2416.</title>
        <authorList>
            <person name="Tak E.J."/>
            <person name="Bae J.-W."/>
        </authorList>
    </citation>
    <scope>NUCLEOTIDE SEQUENCE [LARGE SCALE GENOMIC DNA]</scope>
    <source>
        <strain evidence="17 18">LM2416</strain>
    </source>
</reference>
<feature type="disulfide bond" description="Redox-active" evidence="13">
    <location>
        <begin position="47"/>
        <end position="52"/>
    </location>
</feature>
<dbReference type="EC" id="1.8.1.4" evidence="2 14"/>
<dbReference type="InterPro" id="IPR050151">
    <property type="entry name" value="Class-I_Pyr_Nuc-Dis_Oxidored"/>
</dbReference>
<dbReference type="FunFam" id="3.30.390.30:FF:000001">
    <property type="entry name" value="Dihydrolipoyl dehydrogenase"/>
    <property type="match status" value="1"/>
</dbReference>
<organism evidence="17 18">
    <name type="scientific">Virgibacillus phasianinus</name>
    <dbReference type="NCBI Taxonomy" id="2017483"/>
    <lineage>
        <taxon>Bacteria</taxon>
        <taxon>Bacillati</taxon>
        <taxon>Bacillota</taxon>
        <taxon>Bacilli</taxon>
        <taxon>Bacillales</taxon>
        <taxon>Bacillaceae</taxon>
        <taxon>Virgibacillus</taxon>
    </lineage>
</organism>
<evidence type="ECO:0000256" key="12">
    <source>
        <dbReference type="PIRSR" id="PIRSR000350-3"/>
    </source>
</evidence>
<evidence type="ECO:0000256" key="8">
    <source>
        <dbReference type="ARBA" id="ARBA00023157"/>
    </source>
</evidence>
<comment type="similarity">
    <text evidence="1 14">Belongs to the class-I pyridine nucleotide-disulfide oxidoreductase family.</text>
</comment>
<dbReference type="PIRSF" id="PIRSF000350">
    <property type="entry name" value="Mercury_reductase_MerA"/>
    <property type="match status" value="1"/>
</dbReference>
<keyword evidence="18" id="KW-1185">Reference proteome</keyword>
<evidence type="ECO:0000256" key="4">
    <source>
        <dbReference type="ARBA" id="ARBA00022630"/>
    </source>
</evidence>
<keyword evidence="8" id="KW-1015">Disulfide bond</keyword>
<dbReference type="GO" id="GO:0006103">
    <property type="term" value="P:2-oxoglutarate metabolic process"/>
    <property type="evidence" value="ECO:0007669"/>
    <property type="project" value="TreeGrafter"/>
</dbReference>
<evidence type="ECO:0000256" key="3">
    <source>
        <dbReference type="ARBA" id="ARBA00016961"/>
    </source>
</evidence>
<dbReference type="Gene3D" id="3.30.390.30">
    <property type="match status" value="1"/>
</dbReference>
<dbReference type="AlphaFoldDB" id="A0A220U395"/>
<feature type="binding site" evidence="12">
    <location>
        <position position="314"/>
    </location>
    <ligand>
        <name>FAD</name>
        <dbReference type="ChEBI" id="CHEBI:57692"/>
    </ligand>
</feature>
<protein>
    <recommendedName>
        <fullName evidence="3 14">Dihydrolipoyl dehydrogenase</fullName>
        <ecNumber evidence="2 14">1.8.1.4</ecNumber>
    </recommendedName>
</protein>
<keyword evidence="7 12" id="KW-0520">NAD</keyword>
<evidence type="ECO:0000256" key="1">
    <source>
        <dbReference type="ARBA" id="ARBA00007532"/>
    </source>
</evidence>
<dbReference type="RefSeq" id="WP_089061887.1">
    <property type="nucleotide sequence ID" value="NZ_CP022315.1"/>
</dbReference>
<dbReference type="PROSITE" id="PS00076">
    <property type="entry name" value="PYRIDINE_REDOX_1"/>
    <property type="match status" value="1"/>
</dbReference>
<dbReference type="GO" id="GO:0005737">
    <property type="term" value="C:cytoplasm"/>
    <property type="evidence" value="ECO:0007669"/>
    <property type="project" value="UniProtKB-ARBA"/>
</dbReference>
<dbReference type="SUPFAM" id="SSF51905">
    <property type="entry name" value="FAD/NAD(P)-binding domain"/>
    <property type="match status" value="1"/>
</dbReference>
<feature type="domain" description="Pyridine nucleotide-disulphide oxidoreductase dimerisation" evidence="15">
    <location>
        <begin position="348"/>
        <end position="456"/>
    </location>
</feature>
<evidence type="ECO:0000256" key="9">
    <source>
        <dbReference type="ARBA" id="ARBA00023284"/>
    </source>
</evidence>
<evidence type="ECO:0000259" key="16">
    <source>
        <dbReference type="Pfam" id="PF07992"/>
    </source>
</evidence>
<feature type="binding site" evidence="12">
    <location>
        <position position="56"/>
    </location>
    <ligand>
        <name>FAD</name>
        <dbReference type="ChEBI" id="CHEBI:57692"/>
    </ligand>
</feature>
<feature type="binding site" evidence="12">
    <location>
        <begin position="184"/>
        <end position="191"/>
    </location>
    <ligand>
        <name>NAD(+)</name>
        <dbReference type="ChEBI" id="CHEBI:57540"/>
    </ligand>
</feature>
<dbReference type="SUPFAM" id="SSF55424">
    <property type="entry name" value="FAD/NAD-linked reductases, dimerisation (C-terminal) domain"/>
    <property type="match status" value="1"/>
</dbReference>
<dbReference type="OrthoDB" id="9800167at2"/>
<evidence type="ECO:0000256" key="7">
    <source>
        <dbReference type="ARBA" id="ARBA00023027"/>
    </source>
</evidence>
<dbReference type="PANTHER" id="PTHR22912">
    <property type="entry name" value="DISULFIDE OXIDOREDUCTASE"/>
    <property type="match status" value="1"/>
</dbReference>
<dbReference type="PRINTS" id="PR00368">
    <property type="entry name" value="FADPNR"/>
</dbReference>
<evidence type="ECO:0000313" key="17">
    <source>
        <dbReference type="EMBL" id="ASK62628.1"/>
    </source>
</evidence>
<keyword evidence="6 14" id="KW-0560">Oxidoreductase</keyword>
<evidence type="ECO:0000259" key="15">
    <source>
        <dbReference type="Pfam" id="PF02852"/>
    </source>
</evidence>
<evidence type="ECO:0000256" key="13">
    <source>
        <dbReference type="PIRSR" id="PIRSR000350-4"/>
    </source>
</evidence>
<evidence type="ECO:0000256" key="2">
    <source>
        <dbReference type="ARBA" id="ARBA00012608"/>
    </source>
</evidence>
<accession>A0A220U395</accession>
<evidence type="ECO:0000256" key="6">
    <source>
        <dbReference type="ARBA" id="ARBA00023002"/>
    </source>
</evidence>
<dbReference type="Proteomes" id="UP000198312">
    <property type="component" value="Chromosome"/>
</dbReference>
<dbReference type="InterPro" id="IPR016156">
    <property type="entry name" value="FAD/NAD-linked_Rdtase_dimer_sf"/>
</dbReference>
<proteinExistence type="inferred from homology"/>
<evidence type="ECO:0000256" key="14">
    <source>
        <dbReference type="RuleBase" id="RU003692"/>
    </source>
</evidence>
<comment type="cofactor">
    <cofactor evidence="12 14">
        <name>FAD</name>
        <dbReference type="ChEBI" id="CHEBI:57692"/>
    </cofactor>
    <text evidence="12 14">Binds 1 FAD per subunit.</text>
</comment>
<keyword evidence="5 12" id="KW-0274">FAD</keyword>
<dbReference type="GO" id="GO:0004148">
    <property type="term" value="F:dihydrolipoyl dehydrogenase (NADH) activity"/>
    <property type="evidence" value="ECO:0007669"/>
    <property type="project" value="UniProtKB-EC"/>
</dbReference>
<evidence type="ECO:0000256" key="10">
    <source>
        <dbReference type="ARBA" id="ARBA00049187"/>
    </source>
</evidence>
<feature type="binding site" evidence="12">
    <location>
        <begin position="147"/>
        <end position="149"/>
    </location>
    <ligand>
        <name>FAD</name>
        <dbReference type="ChEBI" id="CHEBI:57692"/>
    </ligand>
</feature>
<dbReference type="NCBIfam" id="TIGR01350">
    <property type="entry name" value="lipoamide_DH"/>
    <property type="match status" value="1"/>
</dbReference>
<comment type="miscellaneous">
    <text evidence="14">The active site is a redox-active disulfide bond.</text>
</comment>
<evidence type="ECO:0000256" key="11">
    <source>
        <dbReference type="PIRSR" id="PIRSR000350-2"/>
    </source>
</evidence>
<keyword evidence="4 14" id="KW-0285">Flavoprotein</keyword>
<dbReference type="KEGG" id="vil:CFK37_10925"/>
<feature type="active site" description="Proton acceptor" evidence="11">
    <location>
        <position position="446"/>
    </location>
</feature>
<dbReference type="InterPro" id="IPR004099">
    <property type="entry name" value="Pyr_nucl-diS_OxRdtase_dimer"/>
</dbReference>
<feature type="domain" description="FAD/NAD(P)-binding" evidence="16">
    <location>
        <begin position="11"/>
        <end position="329"/>
    </location>
</feature>